<name>A0A3N4KCC9_9PEZI</name>
<sequence length="183" mass="20259">MLTLHGPEVPTAAGRRNPCTAVVTLRPHTHTYKHTHSPYALLLARFPKFHSPLPDPCQCPFVLSFASVFAASAGPLFCCACCNLPATRCSVLLPAFLPSGTSLGAFFSFSLFFLFSFSFLFFFTYSPTYIVRVPFSPGELPSPSLSNHYQFINFFLTLSSRNYPLFQPHRRPIIAITLLSGNG</sequence>
<keyword evidence="1" id="KW-0812">Transmembrane</keyword>
<gene>
    <name evidence="2" type="ORF">P167DRAFT_363550</name>
</gene>
<reference evidence="2 3" key="1">
    <citation type="journal article" date="2018" name="Nat. Ecol. Evol.">
        <title>Pezizomycetes genomes reveal the molecular basis of ectomycorrhizal truffle lifestyle.</title>
        <authorList>
            <person name="Murat C."/>
            <person name="Payen T."/>
            <person name="Noel B."/>
            <person name="Kuo A."/>
            <person name="Morin E."/>
            <person name="Chen J."/>
            <person name="Kohler A."/>
            <person name="Krizsan K."/>
            <person name="Balestrini R."/>
            <person name="Da Silva C."/>
            <person name="Montanini B."/>
            <person name="Hainaut M."/>
            <person name="Levati E."/>
            <person name="Barry K.W."/>
            <person name="Belfiori B."/>
            <person name="Cichocki N."/>
            <person name="Clum A."/>
            <person name="Dockter R.B."/>
            <person name="Fauchery L."/>
            <person name="Guy J."/>
            <person name="Iotti M."/>
            <person name="Le Tacon F."/>
            <person name="Lindquist E.A."/>
            <person name="Lipzen A."/>
            <person name="Malagnac F."/>
            <person name="Mello A."/>
            <person name="Molinier V."/>
            <person name="Miyauchi S."/>
            <person name="Poulain J."/>
            <person name="Riccioni C."/>
            <person name="Rubini A."/>
            <person name="Sitrit Y."/>
            <person name="Splivallo R."/>
            <person name="Traeger S."/>
            <person name="Wang M."/>
            <person name="Zifcakova L."/>
            <person name="Wipf D."/>
            <person name="Zambonelli A."/>
            <person name="Paolocci F."/>
            <person name="Nowrousian M."/>
            <person name="Ottonello S."/>
            <person name="Baldrian P."/>
            <person name="Spatafora J.W."/>
            <person name="Henrissat B."/>
            <person name="Nagy L.G."/>
            <person name="Aury J.M."/>
            <person name="Wincker P."/>
            <person name="Grigoriev I.V."/>
            <person name="Bonfante P."/>
            <person name="Martin F.M."/>
        </authorList>
    </citation>
    <scope>NUCLEOTIDE SEQUENCE [LARGE SCALE GENOMIC DNA]</scope>
    <source>
        <strain evidence="2 3">CCBAS932</strain>
    </source>
</reference>
<evidence type="ECO:0000256" key="1">
    <source>
        <dbReference type="SAM" id="Phobius"/>
    </source>
</evidence>
<evidence type="ECO:0000313" key="2">
    <source>
        <dbReference type="EMBL" id="RPB08163.1"/>
    </source>
</evidence>
<keyword evidence="1" id="KW-0472">Membrane</keyword>
<feature type="transmembrane region" description="Helical" evidence="1">
    <location>
        <begin position="103"/>
        <end position="125"/>
    </location>
</feature>
<accession>A0A3N4KCC9</accession>
<keyword evidence="1" id="KW-1133">Transmembrane helix</keyword>
<dbReference type="AlphaFoldDB" id="A0A3N4KCC9"/>
<proteinExistence type="predicted"/>
<dbReference type="InParanoid" id="A0A3N4KCC9"/>
<protein>
    <submittedName>
        <fullName evidence="2">Uncharacterized protein</fullName>
    </submittedName>
</protein>
<dbReference type="EMBL" id="ML119167">
    <property type="protein sequence ID" value="RPB08163.1"/>
    <property type="molecule type" value="Genomic_DNA"/>
</dbReference>
<organism evidence="2 3">
    <name type="scientific">Morchella conica CCBAS932</name>
    <dbReference type="NCBI Taxonomy" id="1392247"/>
    <lineage>
        <taxon>Eukaryota</taxon>
        <taxon>Fungi</taxon>
        <taxon>Dikarya</taxon>
        <taxon>Ascomycota</taxon>
        <taxon>Pezizomycotina</taxon>
        <taxon>Pezizomycetes</taxon>
        <taxon>Pezizales</taxon>
        <taxon>Morchellaceae</taxon>
        <taxon>Morchella</taxon>
    </lineage>
</organism>
<evidence type="ECO:0000313" key="3">
    <source>
        <dbReference type="Proteomes" id="UP000277580"/>
    </source>
</evidence>
<keyword evidence="3" id="KW-1185">Reference proteome</keyword>
<dbReference type="Proteomes" id="UP000277580">
    <property type="component" value="Unassembled WGS sequence"/>
</dbReference>